<dbReference type="KEGG" id="ppai:E1956_16335"/>
<keyword evidence="11" id="KW-1185">Reference proteome</keyword>
<dbReference type="Gene3D" id="1.10.3720.10">
    <property type="entry name" value="MetI-like"/>
    <property type="match status" value="1"/>
</dbReference>
<comment type="subcellular location">
    <subcellularLocation>
        <location evidence="1 8">Cell membrane</location>
        <topology evidence="1 8">Multi-pass membrane protein</topology>
    </subcellularLocation>
</comment>
<evidence type="ECO:0000256" key="2">
    <source>
        <dbReference type="ARBA" id="ARBA00007069"/>
    </source>
</evidence>
<feature type="transmembrane region" description="Helical" evidence="8">
    <location>
        <begin position="121"/>
        <end position="142"/>
    </location>
</feature>
<dbReference type="Pfam" id="PF00528">
    <property type="entry name" value="BPD_transp_1"/>
    <property type="match status" value="1"/>
</dbReference>
<feature type="domain" description="ABC transmembrane type-1" evidence="9">
    <location>
        <begin position="86"/>
        <end position="292"/>
    </location>
</feature>
<keyword evidence="7 8" id="KW-0472">Membrane</keyword>
<dbReference type="CDD" id="cd06261">
    <property type="entry name" value="TM_PBP2"/>
    <property type="match status" value="1"/>
</dbReference>
<dbReference type="PROSITE" id="PS50928">
    <property type="entry name" value="ABC_TM1"/>
    <property type="match status" value="1"/>
</dbReference>
<evidence type="ECO:0000259" key="9">
    <source>
        <dbReference type="PROSITE" id="PS50928"/>
    </source>
</evidence>
<gene>
    <name evidence="10" type="ORF">E1956_16335</name>
</gene>
<feature type="transmembrane region" description="Helical" evidence="8">
    <location>
        <begin position="215"/>
        <end position="240"/>
    </location>
</feature>
<keyword evidence="3 8" id="KW-0813">Transport</keyword>
<feature type="transmembrane region" description="Helical" evidence="8">
    <location>
        <begin position="172"/>
        <end position="194"/>
    </location>
</feature>
<evidence type="ECO:0000313" key="11">
    <source>
        <dbReference type="Proteomes" id="UP000295727"/>
    </source>
</evidence>
<evidence type="ECO:0000256" key="8">
    <source>
        <dbReference type="RuleBase" id="RU363032"/>
    </source>
</evidence>
<dbReference type="SUPFAM" id="SSF161098">
    <property type="entry name" value="MetI-like"/>
    <property type="match status" value="1"/>
</dbReference>
<dbReference type="GO" id="GO:0005886">
    <property type="term" value="C:plasma membrane"/>
    <property type="evidence" value="ECO:0007669"/>
    <property type="project" value="UniProtKB-SubCell"/>
</dbReference>
<reference evidence="10 11" key="1">
    <citation type="submission" date="2019-03" db="EMBL/GenBank/DDBJ databases">
        <title>Paraburkholderia sp. 7MH5, isolated from subtropical forest soil.</title>
        <authorList>
            <person name="Gao Z.-H."/>
            <person name="Qiu L.-H."/>
        </authorList>
    </citation>
    <scope>NUCLEOTIDE SEQUENCE [LARGE SCALE GENOMIC DNA]</scope>
    <source>
        <strain evidence="10 11">7MH5</strain>
    </source>
</reference>
<feature type="transmembrane region" description="Helical" evidence="8">
    <location>
        <begin position="271"/>
        <end position="292"/>
    </location>
</feature>
<protein>
    <submittedName>
        <fullName evidence="10">ABC transporter permease subunit</fullName>
    </submittedName>
</protein>
<dbReference type="InterPro" id="IPR000515">
    <property type="entry name" value="MetI-like"/>
</dbReference>
<dbReference type="EMBL" id="CP038149">
    <property type="protein sequence ID" value="QBR00645.1"/>
    <property type="molecule type" value="Genomic_DNA"/>
</dbReference>
<evidence type="ECO:0000256" key="4">
    <source>
        <dbReference type="ARBA" id="ARBA00022475"/>
    </source>
</evidence>
<sequence length="303" mass="34326">MTRALSLPRRFMPSGRSVVIAIPYAFLLLFFMVPFFAVLKISFADLRMAMPPYSPLAQWVDGVLQIRLNFAHYRDVLINGLYIDAYLQSVQVAFISTLLCLLIGYPTAWLIARSNPARRNVLMVGIMLPFWTSYLIRIYAWIGILKEKGLLNDFLLWAHLVDRPLRLYHSDWGLYIGMVYSYLPYLILPLYAHLVKMDMRLIEAARDLGARPWKVFVTVTLPLSAGGIIAGCLLVFIPAVGEYVIPELLGGADSLMIGRVMWDDFFNNTDWPVAAAAACAMVVLLLVPMAWFQRIQAREGKTS</sequence>
<dbReference type="OrthoDB" id="9808619at2"/>
<dbReference type="InterPro" id="IPR035906">
    <property type="entry name" value="MetI-like_sf"/>
</dbReference>
<evidence type="ECO:0000256" key="6">
    <source>
        <dbReference type="ARBA" id="ARBA00022989"/>
    </source>
</evidence>
<keyword evidence="4" id="KW-1003">Cell membrane</keyword>
<evidence type="ECO:0000313" key="10">
    <source>
        <dbReference type="EMBL" id="QBR00645.1"/>
    </source>
</evidence>
<feature type="transmembrane region" description="Helical" evidence="8">
    <location>
        <begin position="92"/>
        <end position="112"/>
    </location>
</feature>
<evidence type="ECO:0000256" key="5">
    <source>
        <dbReference type="ARBA" id="ARBA00022692"/>
    </source>
</evidence>
<feature type="transmembrane region" description="Helical" evidence="8">
    <location>
        <begin position="21"/>
        <end position="43"/>
    </location>
</feature>
<keyword evidence="6 8" id="KW-1133">Transmembrane helix</keyword>
<dbReference type="PANTHER" id="PTHR42929">
    <property type="entry name" value="INNER MEMBRANE ABC TRANSPORTER PERMEASE PROTEIN YDCU-RELATED-RELATED"/>
    <property type="match status" value="1"/>
</dbReference>
<proteinExistence type="inferred from homology"/>
<keyword evidence="5 8" id="KW-0812">Transmembrane</keyword>
<evidence type="ECO:0000256" key="1">
    <source>
        <dbReference type="ARBA" id="ARBA00004651"/>
    </source>
</evidence>
<evidence type="ECO:0000256" key="7">
    <source>
        <dbReference type="ARBA" id="ARBA00023136"/>
    </source>
</evidence>
<name>A0A4P7D1V9_9BURK</name>
<dbReference type="PANTHER" id="PTHR42929:SF3">
    <property type="entry name" value="PUTRESCINE TRANSPORT SYSTEM PERMEASE PROTEIN POTH"/>
    <property type="match status" value="1"/>
</dbReference>
<dbReference type="AlphaFoldDB" id="A0A4P7D1V9"/>
<comment type="similarity">
    <text evidence="2">Belongs to the binding-protein-dependent transport system permease family. CysTW subfamily.</text>
</comment>
<evidence type="ECO:0000256" key="3">
    <source>
        <dbReference type="ARBA" id="ARBA00022448"/>
    </source>
</evidence>
<dbReference type="GO" id="GO:0055085">
    <property type="term" value="P:transmembrane transport"/>
    <property type="evidence" value="ECO:0007669"/>
    <property type="project" value="InterPro"/>
</dbReference>
<dbReference type="Proteomes" id="UP000295727">
    <property type="component" value="Chromosome 2"/>
</dbReference>
<organism evidence="10 11">
    <name type="scientific">Paraburkholderia pallida</name>
    <dbReference type="NCBI Taxonomy" id="2547399"/>
    <lineage>
        <taxon>Bacteria</taxon>
        <taxon>Pseudomonadati</taxon>
        <taxon>Pseudomonadota</taxon>
        <taxon>Betaproteobacteria</taxon>
        <taxon>Burkholderiales</taxon>
        <taxon>Burkholderiaceae</taxon>
        <taxon>Paraburkholderia</taxon>
    </lineage>
</organism>
<accession>A0A4P7D1V9</accession>